<keyword evidence="1" id="KW-0175">Coiled coil</keyword>
<feature type="coiled-coil region" evidence="1">
    <location>
        <begin position="295"/>
        <end position="329"/>
    </location>
</feature>
<proteinExistence type="predicted"/>
<feature type="coiled-coil region" evidence="1">
    <location>
        <begin position="752"/>
        <end position="1126"/>
    </location>
</feature>
<evidence type="ECO:0000313" key="4">
    <source>
        <dbReference type="Proteomes" id="UP000030755"/>
    </source>
</evidence>
<feature type="coiled-coil region" evidence="1">
    <location>
        <begin position="559"/>
        <end position="691"/>
    </location>
</feature>
<dbReference type="EMBL" id="KE561300">
    <property type="protein sequence ID" value="EPZ31098.1"/>
    <property type="molecule type" value="Genomic_DNA"/>
</dbReference>
<dbReference type="Proteomes" id="UP000030755">
    <property type="component" value="Unassembled WGS sequence"/>
</dbReference>
<gene>
    <name evidence="3" type="ORF">O9G_001009</name>
</gene>
<sequence>MSRSAIQSVTHLPQIKQSSLQIESRASSLDSLSSQSTVSPYTQGGQQRSLKEVALKDDSEYLATGKLNSRATLQKSMSLLSLYKNSPKDVVVEVTEQGKVLDTAENIQSGFEGKMDFQALWMAYSDLKGDYKDLMSMLSHYTRKASPGNYNDYLKLQNDLHAAKSLIEKFEHENAVLLHSNESLVESLEKGVSEESVLKVIRDLRLSLEAKRDVCVGYAKEKQSLEEKLGAVERKMLSLQAVCLHLEESKKSLEQKVSQLKDENDENLKNKWANESSAMKRSKSYESGIVVAIEADFKRKEISKLEFKIDSLERDNKALKQQSIDIKEGVMVLKDALNTSLEKNSELETQVKYLQCSNKNMTKDGELKNSEIEKLKTEVKGIKEKADDDINLLNKRIIELSMEKEMLEKKFESDMDAMIGRYNNSNEEAKLLEEQVVEYVKSTDKLNEEITSLKKSLKDEVQKGELTEIHNSELESELAEKNMEINVMKNEIIELKSQNEVKMLKMSEYAASIEKGKQNEQKYQMELAKKDEEMEIKEKHFNAKLDAMNEDLRNRESLIEKNESILFEEQERARKLQERVNDLEQRIVERNILIDTKDNENINLRNENESIRNKLIDANKETELLSNQIKDLSEKNNKLTHEYSRVSDELNEANLANERLNMNLKDVNKKYNQSINEVESLKIQNNELKTKEIYYNDAIKKLNGRENELEKILVTREQDIENSRKEIIEKNVIINEQTNKINYFEHELEKGRASFTDRFEKLVAENEQIKQEYENKIEISMQKMYELLELKSTIENELNTKMVELERQQDEINDCKHNLALKSNELLKAENEVLLLKLDVDDRIKLINELNEKIDTVEKYSKEIENQYELKLVEIKELNEKLLIAESEKEILHPEFENQLHDIKKLNEEQVEKLKSSIALLKEENGKLKEEVAEFRQRVNELSCNKADLEDVQEKLKRAEDKSNSIITKDLKIRLNNANNEISDYKLKLEDLNKQLAYNVLEANKLKSELKSLKESEINELNNISTENQKLQLQLETLSIENKDLKSMLDELSQEAEVNLNQRKKLNTKIKELENQIEKEKPSFRSKEEYYNKELKETKSQETHELTKLKERLNNLEELNLKKDRNVKSFLKNEAILKNALLNRESQMKSIANTISHNFKANFIKLKDQYSHIKNQLIIKENDILSLQKELQEKEALLVDKENSLEKTNAILNENNELKTQIEALKVEEEALKKKVYNDQFELRSYKEKATYFENKLVVLKEEFDKTNKDCINTISGMFKEIGKPQLAVPYNYFSLVEMIDALLNEIRDQKTTLETEIETIRKENEDLVQDNKNMGIKVARMFQKLNSAESALTSETQTFQEKLESLLQDNVKLHKESSLLNQKYEKSKHALNGYAAKLKREVEGRNEIINQVNQRAEADINEIKAKYEAYMQKMIYIIGKDNDSALASVLKELELYKREYNILKDKIKNRKRNQQQKDVKESPQSLKITEPFTPQ</sequence>
<feature type="coiled-coil region" evidence="1">
    <location>
        <begin position="1304"/>
        <end position="1331"/>
    </location>
</feature>
<protein>
    <submittedName>
        <fullName evidence="3">Uncharacterized protein</fullName>
    </submittedName>
</protein>
<feature type="region of interest" description="Disordered" evidence="2">
    <location>
        <begin position="1468"/>
        <end position="1496"/>
    </location>
</feature>
<evidence type="ECO:0000256" key="2">
    <source>
        <dbReference type="SAM" id="MobiDB-lite"/>
    </source>
</evidence>
<feature type="coiled-coil region" evidence="1">
    <location>
        <begin position="1177"/>
        <end position="1235"/>
    </location>
</feature>
<dbReference type="HOGENOM" id="CLU_248901_0_0_1"/>
<accession>A0A075AN17</accession>
<keyword evidence="4" id="KW-1185">Reference proteome</keyword>
<feature type="coiled-coil region" evidence="1">
    <location>
        <begin position="215"/>
        <end position="270"/>
    </location>
</feature>
<organism evidence="3 4">
    <name type="scientific">Rozella allomycis (strain CSF55)</name>
    <dbReference type="NCBI Taxonomy" id="988480"/>
    <lineage>
        <taxon>Eukaryota</taxon>
        <taxon>Fungi</taxon>
        <taxon>Fungi incertae sedis</taxon>
        <taxon>Cryptomycota</taxon>
        <taxon>Cryptomycota incertae sedis</taxon>
        <taxon>Rozella</taxon>
    </lineage>
</organism>
<reference evidence="3 4" key="1">
    <citation type="journal article" date="2013" name="Curr. Biol.">
        <title>Shared signatures of parasitism and phylogenomics unite Cryptomycota and microsporidia.</title>
        <authorList>
            <person name="James T.Y."/>
            <person name="Pelin A."/>
            <person name="Bonen L."/>
            <person name="Ahrendt S."/>
            <person name="Sain D."/>
            <person name="Corradi N."/>
            <person name="Stajich J.E."/>
        </authorList>
    </citation>
    <scope>NUCLEOTIDE SEQUENCE [LARGE SCALE GENOMIC DNA]</scope>
    <source>
        <strain evidence="3 4">CSF55</strain>
    </source>
</reference>
<evidence type="ECO:0000256" key="1">
    <source>
        <dbReference type="SAM" id="Coils"/>
    </source>
</evidence>
<evidence type="ECO:0000313" key="3">
    <source>
        <dbReference type="EMBL" id="EPZ31098.1"/>
    </source>
</evidence>
<dbReference type="STRING" id="988480.A0A075AN17"/>
<name>A0A075AN17_ROZAC</name>
<feature type="coiled-coil region" evidence="1">
    <location>
        <begin position="383"/>
        <end position="533"/>
    </location>
</feature>